<evidence type="ECO:0000313" key="2">
    <source>
        <dbReference type="Proteomes" id="UP000326565"/>
    </source>
</evidence>
<reference evidence="1 2" key="1">
    <citation type="submission" date="2019-04" db="EMBL/GenBank/DDBJ databases">
        <title>Friends and foes A comparative genomics study of 23 Aspergillus species from section Flavi.</title>
        <authorList>
            <consortium name="DOE Joint Genome Institute"/>
            <person name="Kjaerbolling I."/>
            <person name="Vesth T."/>
            <person name="Frisvad J.C."/>
            <person name="Nybo J.L."/>
            <person name="Theobald S."/>
            <person name="Kildgaard S."/>
            <person name="Isbrandt T."/>
            <person name="Kuo A."/>
            <person name="Sato A."/>
            <person name="Lyhne E.K."/>
            <person name="Kogle M.E."/>
            <person name="Wiebenga A."/>
            <person name="Kun R.S."/>
            <person name="Lubbers R.J."/>
            <person name="Makela M.R."/>
            <person name="Barry K."/>
            <person name="Chovatia M."/>
            <person name="Clum A."/>
            <person name="Daum C."/>
            <person name="Haridas S."/>
            <person name="He G."/>
            <person name="LaButti K."/>
            <person name="Lipzen A."/>
            <person name="Mondo S."/>
            <person name="Riley R."/>
            <person name="Salamov A."/>
            <person name="Simmons B.A."/>
            <person name="Magnuson J.K."/>
            <person name="Henrissat B."/>
            <person name="Mortensen U.H."/>
            <person name="Larsen T.O."/>
            <person name="Devries R.P."/>
            <person name="Grigoriev I.V."/>
            <person name="Machida M."/>
            <person name="Baker S.E."/>
            <person name="Andersen M.R."/>
        </authorList>
    </citation>
    <scope>NUCLEOTIDE SEQUENCE [LARGE SCALE GENOMIC DNA]</scope>
    <source>
        <strain evidence="1 2">CBS 151.66</strain>
    </source>
</reference>
<protein>
    <submittedName>
        <fullName evidence="1">Uncharacterized protein</fullName>
    </submittedName>
</protein>
<organism evidence="1 2">
    <name type="scientific">Aspergillus leporis</name>
    <dbReference type="NCBI Taxonomy" id="41062"/>
    <lineage>
        <taxon>Eukaryota</taxon>
        <taxon>Fungi</taxon>
        <taxon>Dikarya</taxon>
        <taxon>Ascomycota</taxon>
        <taxon>Pezizomycotina</taxon>
        <taxon>Eurotiomycetes</taxon>
        <taxon>Eurotiomycetidae</taxon>
        <taxon>Eurotiales</taxon>
        <taxon>Aspergillaceae</taxon>
        <taxon>Aspergillus</taxon>
        <taxon>Aspergillus subgen. Circumdati</taxon>
    </lineage>
</organism>
<keyword evidence="2" id="KW-1185">Reference proteome</keyword>
<sequence length="408" mass="45730">MEPAEDLLSRAVPQLYFAGGTHELSVSDERLCASYMHIWPNFTDEILRSFHQLDLSGLVNFTDSREGEKFLAVTKALSVTAFERLRFGDVQAVKLGSYVIPDVVLAVLPQGAPDQDEKHLVAVGELKTWWMVFLEHYYVTSPMEQHRMLENHVGQLVSSMRKHSLKHGFLSTYKSTVFVRRAADYRFKLSLPINENAQNPTLRQCFAAFSAIAARDAQYVEDEGIQVALLRASTTPGFQASTRPSPYRYQVEPALFTVPQQTPGTFVSFGITPNAITFGGDNVANGSVTYLSRLSSPRQRDAIFEVDFGGVSYASEADMYERLYQKRREGYDVFAPLMLYGQIVCSSVFPSGHILVLKRVEGQPLYHAWDGLNNNDKTRVLDQCRKAVQLLRSAAVWVSDAGKHNVGN</sequence>
<dbReference type="OrthoDB" id="2156052at2759"/>
<name>A0A5N5X246_9EURO</name>
<accession>A0A5N5X246</accession>
<proteinExistence type="predicted"/>
<evidence type="ECO:0000313" key="1">
    <source>
        <dbReference type="EMBL" id="KAB8074868.1"/>
    </source>
</evidence>
<gene>
    <name evidence="1" type="ORF">BDV29DRAFT_156267</name>
</gene>
<dbReference type="AlphaFoldDB" id="A0A5N5X246"/>
<dbReference type="Proteomes" id="UP000326565">
    <property type="component" value="Unassembled WGS sequence"/>
</dbReference>
<dbReference type="EMBL" id="ML732203">
    <property type="protein sequence ID" value="KAB8074868.1"/>
    <property type="molecule type" value="Genomic_DNA"/>
</dbReference>